<dbReference type="PROSITE" id="PS51217">
    <property type="entry name" value="UVRD_HELICASE_CTER"/>
    <property type="match status" value="1"/>
</dbReference>
<organism evidence="13 14">
    <name type="scientific">Polyangium mundeleinium</name>
    <dbReference type="NCBI Taxonomy" id="2995306"/>
    <lineage>
        <taxon>Bacteria</taxon>
        <taxon>Pseudomonadati</taxon>
        <taxon>Myxococcota</taxon>
        <taxon>Polyangia</taxon>
        <taxon>Polyangiales</taxon>
        <taxon>Polyangiaceae</taxon>
        <taxon>Polyangium</taxon>
    </lineage>
</organism>
<dbReference type="CDD" id="cd17932">
    <property type="entry name" value="DEXQc_UvrD"/>
    <property type="match status" value="1"/>
</dbReference>
<dbReference type="PROSITE" id="PS51198">
    <property type="entry name" value="UVRD_HELICASE_ATP_BIND"/>
    <property type="match status" value="1"/>
</dbReference>
<feature type="binding site" evidence="10">
    <location>
        <begin position="36"/>
        <end position="43"/>
    </location>
    <ligand>
        <name>ATP</name>
        <dbReference type="ChEBI" id="CHEBI:30616"/>
    </ligand>
</feature>
<evidence type="ECO:0000256" key="5">
    <source>
        <dbReference type="ARBA" id="ARBA00023235"/>
    </source>
</evidence>
<dbReference type="Pfam" id="PF00580">
    <property type="entry name" value="UvrD-helicase"/>
    <property type="match status" value="1"/>
</dbReference>
<evidence type="ECO:0000256" key="6">
    <source>
        <dbReference type="ARBA" id="ARBA00034617"/>
    </source>
</evidence>
<evidence type="ECO:0000313" key="13">
    <source>
        <dbReference type="EMBL" id="MDC0740889.1"/>
    </source>
</evidence>
<dbReference type="Gene3D" id="3.40.50.300">
    <property type="entry name" value="P-loop containing nucleotide triphosphate hydrolases"/>
    <property type="match status" value="3"/>
</dbReference>
<evidence type="ECO:0000256" key="10">
    <source>
        <dbReference type="PROSITE-ProRule" id="PRU00560"/>
    </source>
</evidence>
<evidence type="ECO:0000256" key="9">
    <source>
        <dbReference type="ARBA" id="ARBA00048988"/>
    </source>
</evidence>
<dbReference type="PANTHER" id="PTHR11070:SF2">
    <property type="entry name" value="ATP-DEPENDENT DNA HELICASE SRS2"/>
    <property type="match status" value="1"/>
</dbReference>
<comment type="catalytic activity">
    <reaction evidence="9">
        <text>ATP + H2O = ADP + phosphate + H(+)</text>
        <dbReference type="Rhea" id="RHEA:13065"/>
        <dbReference type="ChEBI" id="CHEBI:15377"/>
        <dbReference type="ChEBI" id="CHEBI:15378"/>
        <dbReference type="ChEBI" id="CHEBI:30616"/>
        <dbReference type="ChEBI" id="CHEBI:43474"/>
        <dbReference type="ChEBI" id="CHEBI:456216"/>
        <dbReference type="EC" id="5.6.2.4"/>
    </reaction>
</comment>
<dbReference type="SUPFAM" id="SSF52540">
    <property type="entry name" value="P-loop containing nucleoside triphosphate hydrolases"/>
    <property type="match status" value="1"/>
</dbReference>
<dbReference type="EC" id="5.6.2.4" evidence="7"/>
<evidence type="ECO:0000256" key="7">
    <source>
        <dbReference type="ARBA" id="ARBA00034808"/>
    </source>
</evidence>
<protein>
    <recommendedName>
        <fullName evidence="7">DNA 3'-5' helicase</fullName>
        <ecNumber evidence="7">5.6.2.4</ecNumber>
    </recommendedName>
    <alternativeName>
        <fullName evidence="8">DNA 3'-5' helicase II</fullName>
    </alternativeName>
</protein>
<reference evidence="13 14" key="1">
    <citation type="submission" date="2022-11" db="EMBL/GenBank/DDBJ databases">
        <title>Minimal conservation of predation-associated metabolite biosynthetic gene clusters underscores biosynthetic potential of Myxococcota including descriptions for ten novel species: Archangium lansinium sp. nov., Myxococcus landrumus sp. nov., Nannocystis bai.</title>
        <authorList>
            <person name="Ahearne A."/>
            <person name="Stevens C."/>
            <person name="Dowd S."/>
        </authorList>
    </citation>
    <scope>NUCLEOTIDE SEQUENCE [LARGE SCALE GENOMIC DNA]</scope>
    <source>
        <strain evidence="13 14">RJM3</strain>
    </source>
</reference>
<dbReference type="Proteomes" id="UP001221411">
    <property type="component" value="Unassembled WGS sequence"/>
</dbReference>
<dbReference type="PANTHER" id="PTHR11070">
    <property type="entry name" value="UVRD / RECB / PCRA DNA HELICASE FAMILY MEMBER"/>
    <property type="match status" value="1"/>
</dbReference>
<dbReference type="InterPro" id="IPR014017">
    <property type="entry name" value="DNA_helicase_UvrD-like_C"/>
</dbReference>
<feature type="domain" description="UvrD-like helicase C-terminal" evidence="12">
    <location>
        <begin position="304"/>
        <end position="549"/>
    </location>
</feature>
<keyword evidence="2 10" id="KW-0378">Hydrolase</keyword>
<evidence type="ECO:0000313" key="14">
    <source>
        <dbReference type="Proteomes" id="UP001221411"/>
    </source>
</evidence>
<evidence type="ECO:0000256" key="8">
    <source>
        <dbReference type="ARBA" id="ARBA00034923"/>
    </source>
</evidence>
<dbReference type="RefSeq" id="WP_271916095.1">
    <property type="nucleotide sequence ID" value="NZ_JAQNDO010000001.1"/>
</dbReference>
<keyword evidence="14" id="KW-1185">Reference proteome</keyword>
<keyword evidence="1 10" id="KW-0547">Nucleotide-binding</keyword>
<comment type="caution">
    <text evidence="13">The sequence shown here is derived from an EMBL/GenBank/DDBJ whole genome shotgun (WGS) entry which is preliminary data.</text>
</comment>
<comment type="catalytic activity">
    <reaction evidence="6">
        <text>Couples ATP hydrolysis with the unwinding of duplex DNA by translocating in the 3'-5' direction.</text>
        <dbReference type="EC" id="5.6.2.4"/>
    </reaction>
</comment>
<keyword evidence="5" id="KW-0413">Isomerase</keyword>
<feature type="domain" description="UvrD-like helicase ATP-binding" evidence="11">
    <location>
        <begin position="15"/>
        <end position="300"/>
    </location>
</feature>
<dbReference type="InterPro" id="IPR000212">
    <property type="entry name" value="DNA_helicase_UvrD/REP"/>
</dbReference>
<dbReference type="EMBL" id="JAQNDO010000001">
    <property type="protein sequence ID" value="MDC0740889.1"/>
    <property type="molecule type" value="Genomic_DNA"/>
</dbReference>
<evidence type="ECO:0000259" key="11">
    <source>
        <dbReference type="PROSITE" id="PS51198"/>
    </source>
</evidence>
<keyword evidence="4 10" id="KW-0067">ATP-binding</keyword>
<gene>
    <name evidence="13" type="ORF">POL67_05995</name>
</gene>
<keyword evidence="3 10" id="KW-0347">Helicase</keyword>
<dbReference type="InterPro" id="IPR027417">
    <property type="entry name" value="P-loop_NTPase"/>
</dbReference>
<dbReference type="InterPro" id="IPR014016">
    <property type="entry name" value="UvrD-like_ATP-bd"/>
</dbReference>
<name>A0ABT5EHB5_9BACT</name>
<dbReference type="GO" id="GO:0004386">
    <property type="term" value="F:helicase activity"/>
    <property type="evidence" value="ECO:0007669"/>
    <property type="project" value="UniProtKB-KW"/>
</dbReference>
<evidence type="ECO:0000259" key="12">
    <source>
        <dbReference type="PROSITE" id="PS51217"/>
    </source>
</evidence>
<sequence length="635" mass="70267">MARLVDPSAWTPRGIAELEPAAESAVRANENTAVVAGPGAGKTELLAQRACFLLETGTCPPPRRILAISFKRDAARNLRDRVHRRAGLDLGRRFDSYTFDAFAKSVLDQFLVALPREVRPTGDYEVVLSSPRAEDVGDILRRMTPPRDLGSSSDLEAFENEWFFKQRVLQVPLRVQPKNLEHWAAQEFWRQLLFAEARSRLYFGMITRLVIGLIRTDERVRRAYRTTYSHVFLDEFQDTTEPQYTLTRALFQGTAAILTAVGDPQQRINGWAGALPNAFKVFSADFGATTKRLERNRRASAEIAPVVRFLAARLREEADEAAASEIAALEGGGPPPEACGAYLFPNDTDEADWIAGEIAALIESGVPPRDICILARYHAARYTAATVDSLRRRGINARLEDALQDLLSEPVVTLLLLAFRALLGQHPGIAWAKLRDELASLHGLEGEEDVSALDRSLAGLRGTLRSFAPTLPPTADAIRALVAEHIEPLFIRALRNRYAQYQRGSFYEQTVSKLSAELSKIGTGGWEDAIALVEGAGAVPIMTIHKSKGLEYSAVFFIGLEDAAFWSFRLSRSQAVEELNAFFVAISRAKKRVAFSFAGRRTLERGIKKQSRDQIAEVYELLTAASVPVTDMGSP</sequence>
<evidence type="ECO:0000256" key="2">
    <source>
        <dbReference type="ARBA" id="ARBA00022801"/>
    </source>
</evidence>
<dbReference type="Pfam" id="PF13361">
    <property type="entry name" value="UvrD_C"/>
    <property type="match status" value="1"/>
</dbReference>
<evidence type="ECO:0000256" key="3">
    <source>
        <dbReference type="ARBA" id="ARBA00022806"/>
    </source>
</evidence>
<evidence type="ECO:0000256" key="1">
    <source>
        <dbReference type="ARBA" id="ARBA00022741"/>
    </source>
</evidence>
<evidence type="ECO:0000256" key="4">
    <source>
        <dbReference type="ARBA" id="ARBA00022840"/>
    </source>
</evidence>
<proteinExistence type="predicted"/>
<accession>A0ABT5EHB5</accession>